<comment type="caution">
    <text evidence="5">The sequence shown here is derived from an EMBL/GenBank/DDBJ whole genome shotgun (WGS) entry which is preliminary data.</text>
</comment>
<dbReference type="Gene3D" id="3.30.390.10">
    <property type="entry name" value="Enolase-like, N-terminal domain"/>
    <property type="match status" value="1"/>
</dbReference>
<proteinExistence type="predicted"/>
<dbReference type="InterPro" id="IPR018110">
    <property type="entry name" value="Mandel_Rmase/mucon_lact_enz_CS"/>
</dbReference>
<dbReference type="Pfam" id="PF13378">
    <property type="entry name" value="MR_MLE_C"/>
    <property type="match status" value="1"/>
</dbReference>
<keyword evidence="1" id="KW-0479">Metal-binding</keyword>
<dbReference type="SFLD" id="SFLDG00179">
    <property type="entry name" value="mandelate_racemase"/>
    <property type="match status" value="1"/>
</dbReference>
<dbReference type="EMBL" id="JAVREJ010000005">
    <property type="protein sequence ID" value="MDT0349971.1"/>
    <property type="molecule type" value="Genomic_DNA"/>
</dbReference>
<dbReference type="NCBIfam" id="NF010624">
    <property type="entry name" value="PRK14017.1"/>
    <property type="match status" value="1"/>
</dbReference>
<dbReference type="InterPro" id="IPR013341">
    <property type="entry name" value="Mandelate_racemase_N_dom"/>
</dbReference>
<dbReference type="Pfam" id="PF02746">
    <property type="entry name" value="MR_MLE_N"/>
    <property type="match status" value="1"/>
</dbReference>
<dbReference type="CDD" id="cd03325">
    <property type="entry name" value="D-galactonate_dehydratase"/>
    <property type="match status" value="1"/>
</dbReference>
<dbReference type="SMART" id="SM00922">
    <property type="entry name" value="MR_MLE"/>
    <property type="match status" value="1"/>
</dbReference>
<dbReference type="InterPro" id="IPR029065">
    <property type="entry name" value="Enolase_C-like"/>
</dbReference>
<dbReference type="SFLD" id="SFLDS00001">
    <property type="entry name" value="Enolase"/>
    <property type="match status" value="1"/>
</dbReference>
<accession>A0ABU2N7P8</accession>
<dbReference type="Proteomes" id="UP001183202">
    <property type="component" value="Unassembled WGS sequence"/>
</dbReference>
<sequence>MKITSVTTYTVPPRWLFLRVETDDGLVGWGEPVVEGRAATVAAAVDELADYLVGQDPRNVEDIWTVLYRGGFYRGGPIHMSALAGIDQALWDIKGKHLGVPVHDLLGGAVRDRIKVYSWIGGDRPAETAAAARGAVDRGFTAVKMNGTAEMQFIDSWDKVDRCVQSVATVRDAVGPKIGVGVDFHGRVHKPMAKVLIKELEPYKLMFIEEPVLSEHVDAVLDVLRAASTPIALGERLYSRWDFKHVVASGAVDIIQPDPSHAGGITETRKIATMAEAYDVAVALHCPLGPIALATCLQIDAATYNAFIQEQSLGIHYNTSNDLLDYLADPSVFAYDEGMVAIPRGPGLGIEVNEDYVRDRAKEGHRWRNPIWRHADGSFAEW</sequence>
<evidence type="ECO:0000313" key="5">
    <source>
        <dbReference type="EMBL" id="MDT0349971.1"/>
    </source>
</evidence>
<dbReference type="InterPro" id="IPR029017">
    <property type="entry name" value="Enolase-like_N"/>
</dbReference>
<dbReference type="InterPro" id="IPR013342">
    <property type="entry name" value="Mandelate_racemase_C"/>
</dbReference>
<feature type="domain" description="Mandelate racemase/muconate lactonizing enzyme C-terminal" evidence="4">
    <location>
        <begin position="125"/>
        <end position="230"/>
    </location>
</feature>
<dbReference type="PROSITE" id="PS00909">
    <property type="entry name" value="MR_MLE_2"/>
    <property type="match status" value="1"/>
</dbReference>
<keyword evidence="2" id="KW-0460">Magnesium</keyword>
<dbReference type="PANTHER" id="PTHR48080:SF2">
    <property type="entry name" value="D-GALACTONATE DEHYDRATASE"/>
    <property type="match status" value="1"/>
</dbReference>
<reference evidence="6" key="1">
    <citation type="submission" date="2023-07" db="EMBL/GenBank/DDBJ databases">
        <title>30 novel species of actinomycetes from the DSMZ collection.</title>
        <authorList>
            <person name="Nouioui I."/>
        </authorList>
    </citation>
    <scope>NUCLEOTIDE SEQUENCE [LARGE SCALE GENOMIC DNA]</scope>
    <source>
        <strain evidence="6">DSM 45834</strain>
    </source>
</reference>
<dbReference type="SUPFAM" id="SSF54826">
    <property type="entry name" value="Enolase N-terminal domain-like"/>
    <property type="match status" value="1"/>
</dbReference>
<organism evidence="5 6">
    <name type="scientific">Pseudonocardia charpentierae</name>
    <dbReference type="NCBI Taxonomy" id="3075545"/>
    <lineage>
        <taxon>Bacteria</taxon>
        <taxon>Bacillati</taxon>
        <taxon>Actinomycetota</taxon>
        <taxon>Actinomycetes</taxon>
        <taxon>Pseudonocardiales</taxon>
        <taxon>Pseudonocardiaceae</taxon>
        <taxon>Pseudonocardia</taxon>
    </lineage>
</organism>
<dbReference type="PROSITE" id="PS00908">
    <property type="entry name" value="MR_MLE_1"/>
    <property type="match status" value="1"/>
</dbReference>
<dbReference type="RefSeq" id="WP_311555999.1">
    <property type="nucleotide sequence ID" value="NZ_JAVREJ010000005.1"/>
</dbReference>
<evidence type="ECO:0000259" key="4">
    <source>
        <dbReference type="SMART" id="SM00922"/>
    </source>
</evidence>
<dbReference type="PANTHER" id="PTHR48080">
    <property type="entry name" value="D-GALACTONATE DEHYDRATASE-RELATED"/>
    <property type="match status" value="1"/>
</dbReference>
<dbReference type="Gene3D" id="3.20.20.120">
    <property type="entry name" value="Enolase-like C-terminal domain"/>
    <property type="match status" value="1"/>
</dbReference>
<dbReference type="EC" id="4.2.1.6" evidence="5"/>
<dbReference type="SFLD" id="SFLDF00003">
    <property type="entry name" value="D-galactonate_dehydratase"/>
    <property type="match status" value="1"/>
</dbReference>
<evidence type="ECO:0000313" key="6">
    <source>
        <dbReference type="Proteomes" id="UP001183202"/>
    </source>
</evidence>
<evidence type="ECO:0000256" key="2">
    <source>
        <dbReference type="ARBA" id="ARBA00022842"/>
    </source>
</evidence>
<evidence type="ECO:0000256" key="3">
    <source>
        <dbReference type="ARBA" id="ARBA00023239"/>
    </source>
</evidence>
<dbReference type="InterPro" id="IPR034593">
    <property type="entry name" value="DgoD-like"/>
</dbReference>
<dbReference type="GO" id="GO:0008869">
    <property type="term" value="F:galactonate dehydratase activity"/>
    <property type="evidence" value="ECO:0007669"/>
    <property type="project" value="UniProtKB-EC"/>
</dbReference>
<dbReference type="SUPFAM" id="SSF51604">
    <property type="entry name" value="Enolase C-terminal domain-like"/>
    <property type="match status" value="1"/>
</dbReference>
<evidence type="ECO:0000256" key="1">
    <source>
        <dbReference type="ARBA" id="ARBA00022723"/>
    </source>
</evidence>
<dbReference type="InterPro" id="IPR036849">
    <property type="entry name" value="Enolase-like_C_sf"/>
</dbReference>
<name>A0ABU2N7P8_9PSEU</name>
<protein>
    <submittedName>
        <fullName evidence="5">Galactonate dehydratase</fullName>
        <ecNumber evidence="5">4.2.1.6</ecNumber>
    </submittedName>
</protein>
<keyword evidence="3 5" id="KW-0456">Lyase</keyword>
<gene>
    <name evidence="5" type="primary">dgoD</name>
    <name evidence="5" type="ORF">RM445_10595</name>
</gene>
<keyword evidence="6" id="KW-1185">Reference proteome</keyword>
<dbReference type="InterPro" id="IPR023592">
    <property type="entry name" value="Galactonate_deHydtase"/>
</dbReference>